<protein>
    <submittedName>
        <fullName evidence="2">Uncharacterized protein</fullName>
    </submittedName>
</protein>
<reference evidence="2 3" key="1">
    <citation type="journal article" date="2018" name="Front. Microbiol.">
        <title>Jumbo Bacteriophages Are Represented Within an Increasing Diversity of Environmental Viruses Infecting the Emerging Phytopathogen, Dickeya solani.</title>
        <authorList>
            <person name="Day A.W."/>
            <person name="Ahn J."/>
            <person name="Salmond G.P.C."/>
        </authorList>
    </citation>
    <scope>NUCLEOTIDE SEQUENCE [LARGE SCALE GENOMIC DNA]</scope>
</reference>
<name>A0A384ZWI6_9CAUD</name>
<dbReference type="EMBL" id="MH460460">
    <property type="protein sequence ID" value="AXG66623.1"/>
    <property type="molecule type" value="Genomic_DNA"/>
</dbReference>
<evidence type="ECO:0000313" key="2">
    <source>
        <dbReference type="EMBL" id="AXG66623.1"/>
    </source>
</evidence>
<dbReference type="Proteomes" id="UP000263742">
    <property type="component" value="Segment"/>
</dbReference>
<accession>A0A384ZWI6</accession>
<feature type="region of interest" description="Disordered" evidence="1">
    <location>
        <begin position="1"/>
        <end position="93"/>
    </location>
</feature>
<sequence>MKVEIDLGKDAELTPNAQRAEDRAKERRRLKEYGDTPEDEIEQKEKEKEDQAEEKRKTDNPPPPENLGQYKPETYESLDQQLSHTDRQISKNL</sequence>
<evidence type="ECO:0000256" key="1">
    <source>
        <dbReference type="SAM" id="MobiDB-lite"/>
    </source>
</evidence>
<feature type="compositionally biased region" description="Basic and acidic residues" evidence="1">
    <location>
        <begin position="43"/>
        <end position="59"/>
    </location>
</feature>
<proteinExistence type="predicted"/>
<feature type="compositionally biased region" description="Basic and acidic residues" evidence="1">
    <location>
        <begin position="84"/>
        <end position="93"/>
    </location>
</feature>
<feature type="compositionally biased region" description="Basic and acidic residues" evidence="1">
    <location>
        <begin position="19"/>
        <end position="34"/>
    </location>
</feature>
<organism evidence="2 3">
    <name type="scientific">Dickeya phage vB_DsoM_JA13</name>
    <dbReference type="NCBI Taxonomy" id="2283030"/>
    <lineage>
        <taxon>Viruses</taxon>
        <taxon>Duplodnaviria</taxon>
        <taxon>Heunggongvirae</taxon>
        <taxon>Uroviricota</taxon>
        <taxon>Caudoviricetes</taxon>
        <taxon>Salmondvirus</taxon>
        <taxon>Salmondvirus JA11</taxon>
    </lineage>
</organism>
<gene>
    <name evidence="2" type="ORF">JA13_220</name>
</gene>
<evidence type="ECO:0000313" key="3">
    <source>
        <dbReference type="Proteomes" id="UP000263742"/>
    </source>
</evidence>
<feature type="compositionally biased region" description="Basic and acidic residues" evidence="1">
    <location>
        <begin position="1"/>
        <end position="12"/>
    </location>
</feature>